<evidence type="ECO:0000313" key="2">
    <source>
        <dbReference type="EMBL" id="WKA01671.1"/>
    </source>
</evidence>
<dbReference type="CDD" id="cd01647">
    <property type="entry name" value="RT_LTR"/>
    <property type="match status" value="1"/>
</dbReference>
<name>A0ABY9D2U2_VITVI</name>
<dbReference type="Gene3D" id="3.10.10.10">
    <property type="entry name" value="HIV Type 1 Reverse Transcriptase, subunit A, domain 1"/>
    <property type="match status" value="2"/>
</dbReference>
<proteinExistence type="predicted"/>
<protein>
    <recommendedName>
        <fullName evidence="1">Reverse transcriptase domain-containing protein</fullName>
    </recommendedName>
</protein>
<evidence type="ECO:0000259" key="1">
    <source>
        <dbReference type="Pfam" id="PF00078"/>
    </source>
</evidence>
<feature type="domain" description="Reverse transcriptase" evidence="1">
    <location>
        <begin position="152"/>
        <end position="244"/>
    </location>
</feature>
<keyword evidence="3" id="KW-1185">Reference proteome</keyword>
<dbReference type="Gene3D" id="3.30.70.270">
    <property type="match status" value="1"/>
</dbReference>
<dbReference type="InterPro" id="IPR043128">
    <property type="entry name" value="Rev_trsase/Diguanyl_cyclase"/>
</dbReference>
<dbReference type="EMBL" id="CP126660">
    <property type="protein sequence ID" value="WKA01671.1"/>
    <property type="molecule type" value="Genomic_DNA"/>
</dbReference>
<dbReference type="InterPro" id="IPR000477">
    <property type="entry name" value="RT_dom"/>
</dbReference>
<reference evidence="2 3" key="1">
    <citation type="journal article" date="2023" name="Hortic Res">
        <title>The complete reference genome for grapevine (Vitis vinifera L.) genetics and breeding.</title>
        <authorList>
            <person name="Shi X."/>
            <person name="Cao S."/>
            <person name="Wang X."/>
            <person name="Huang S."/>
            <person name="Wang Y."/>
            <person name="Liu Z."/>
            <person name="Liu W."/>
            <person name="Leng X."/>
            <person name="Peng Y."/>
            <person name="Wang N."/>
            <person name="Wang Y."/>
            <person name="Ma Z."/>
            <person name="Xu X."/>
            <person name="Zhang F."/>
            <person name="Xue H."/>
            <person name="Zhong H."/>
            <person name="Wang Y."/>
            <person name="Zhang K."/>
            <person name="Velt A."/>
            <person name="Avia K."/>
            <person name="Holtgrawe D."/>
            <person name="Grimplet J."/>
            <person name="Matus J.T."/>
            <person name="Ware D."/>
            <person name="Wu X."/>
            <person name="Wang H."/>
            <person name="Liu C."/>
            <person name="Fang Y."/>
            <person name="Rustenholz C."/>
            <person name="Cheng Z."/>
            <person name="Xiao H."/>
            <person name="Zhou Y."/>
        </authorList>
    </citation>
    <scope>NUCLEOTIDE SEQUENCE [LARGE SCALE GENOMIC DNA]</scope>
    <source>
        <strain evidence="3">cv. Pinot noir / PN40024</strain>
        <tissue evidence="2">Leaf</tissue>
    </source>
</reference>
<sequence length="284" mass="32374">MQIGDWKDTCNLLCVPLDDFDLIIGVDFLLRAKVALIPHLGGLMVLEEKQPCFMQALRAKDGGKGQPEMLSAIQLKKRLKKELPKELPPRRPIDHKIELLHETKAPAQAPYRMSPTELLELRKQLKELLNTGLILPSRAPYGAPVLFQKKHDGSLHILSKASYFTKLDLRLGYWQVWIAVGDERKTTCVTRYGSYEFLVMSFGLTNGPTTFCNLMNDVLFDYLDAFVVVYLDDIVVYNASDRALGGVLVQKWHPMAFESRKLNNAEQRYSTHEKEMTVVVHCLQ</sequence>
<dbReference type="Proteomes" id="UP001227230">
    <property type="component" value="Chromosome 13"/>
</dbReference>
<accession>A0ABY9D2U2</accession>
<dbReference type="PANTHER" id="PTHR24559:SF436">
    <property type="entry name" value="RNA-DIRECTED DNA POLYMERASE HOMOLOG"/>
    <property type="match status" value="1"/>
</dbReference>
<organism evidence="2 3">
    <name type="scientific">Vitis vinifera</name>
    <name type="common">Grape</name>
    <dbReference type="NCBI Taxonomy" id="29760"/>
    <lineage>
        <taxon>Eukaryota</taxon>
        <taxon>Viridiplantae</taxon>
        <taxon>Streptophyta</taxon>
        <taxon>Embryophyta</taxon>
        <taxon>Tracheophyta</taxon>
        <taxon>Spermatophyta</taxon>
        <taxon>Magnoliopsida</taxon>
        <taxon>eudicotyledons</taxon>
        <taxon>Gunneridae</taxon>
        <taxon>Pentapetalae</taxon>
        <taxon>rosids</taxon>
        <taxon>Vitales</taxon>
        <taxon>Vitaceae</taxon>
        <taxon>Viteae</taxon>
        <taxon>Vitis</taxon>
    </lineage>
</organism>
<dbReference type="Pfam" id="PF00078">
    <property type="entry name" value="RVT_1"/>
    <property type="match status" value="1"/>
</dbReference>
<gene>
    <name evidence="2" type="ORF">VitviT2T_019941</name>
</gene>
<dbReference type="SUPFAM" id="SSF56672">
    <property type="entry name" value="DNA/RNA polymerases"/>
    <property type="match status" value="1"/>
</dbReference>
<dbReference type="InterPro" id="IPR053134">
    <property type="entry name" value="RNA-dir_DNA_polymerase"/>
</dbReference>
<dbReference type="InterPro" id="IPR043502">
    <property type="entry name" value="DNA/RNA_pol_sf"/>
</dbReference>
<evidence type="ECO:0000313" key="3">
    <source>
        <dbReference type="Proteomes" id="UP001227230"/>
    </source>
</evidence>
<dbReference type="PANTHER" id="PTHR24559">
    <property type="entry name" value="TRANSPOSON TY3-I GAG-POL POLYPROTEIN"/>
    <property type="match status" value="1"/>
</dbReference>